<name>A0A520KTG5_METT2</name>
<dbReference type="AlphaFoldDB" id="A0A520KTG5"/>
<organism evidence="2 3">
    <name type="scientific">Methanoliparum thermophilum</name>
    <dbReference type="NCBI Taxonomy" id="2491083"/>
    <lineage>
        <taxon>Archaea</taxon>
        <taxon>Methanobacteriati</taxon>
        <taxon>Methanobacteriota</taxon>
        <taxon>Candidatus Methanoliparia</taxon>
        <taxon>Candidatus Methanoliparales</taxon>
        <taxon>Candidatus Methanoliparaceae</taxon>
        <taxon>Candidatus Methanoliparum</taxon>
    </lineage>
</organism>
<evidence type="ECO:0000256" key="1">
    <source>
        <dbReference type="SAM" id="Coils"/>
    </source>
</evidence>
<comment type="caution">
    <text evidence="2">The sequence shown here is derived from an EMBL/GenBank/DDBJ whole genome shotgun (WGS) entry which is preliminary data.</text>
</comment>
<gene>
    <name evidence="2" type="ORF">EF806_00275</name>
</gene>
<evidence type="ECO:0000313" key="2">
    <source>
        <dbReference type="EMBL" id="RZN65372.1"/>
    </source>
</evidence>
<keyword evidence="1" id="KW-0175">Coiled coil</keyword>
<sequence length="159" mass="18798">MADKGICIDNIARQFGLACRTINTWIRLARTFPSEERCTEFAPSFYQRLLKYNDPVKALQICREIHKIDPDIIWWATGNDWSRRLFDQKVPVSKLQNVLNQLEKENSERTEQPADFIDPEWLKEITIRLAELERELQAARRLNQTCLKMLCNPVYKKTN</sequence>
<protein>
    <submittedName>
        <fullName evidence="2">Uncharacterized protein</fullName>
    </submittedName>
</protein>
<reference evidence="2 3" key="1">
    <citation type="journal article" date="2019" name="Nat. Microbiol.">
        <title>Wide diversity of methane and short-chain alkane metabolisms in uncultured archaea.</title>
        <authorList>
            <person name="Borrel G."/>
            <person name="Adam P.S."/>
            <person name="McKay L.J."/>
            <person name="Chen L.X."/>
            <person name="Sierra-Garcia I.N."/>
            <person name="Sieber C.M."/>
            <person name="Letourneur Q."/>
            <person name="Ghozlane A."/>
            <person name="Andersen G.L."/>
            <person name="Li W.J."/>
            <person name="Hallam S.J."/>
            <person name="Muyzer G."/>
            <person name="de Oliveira V.M."/>
            <person name="Inskeep W.P."/>
            <person name="Banfield J.F."/>
            <person name="Gribaldo S."/>
        </authorList>
    </citation>
    <scope>NUCLEOTIDE SEQUENCE [LARGE SCALE GENOMIC DNA]</scope>
    <source>
        <strain evidence="2">NM1a</strain>
    </source>
</reference>
<dbReference type="Proteomes" id="UP000317158">
    <property type="component" value="Unassembled WGS sequence"/>
</dbReference>
<accession>A0A520KTG5</accession>
<evidence type="ECO:0000313" key="3">
    <source>
        <dbReference type="Proteomes" id="UP000317158"/>
    </source>
</evidence>
<feature type="coiled-coil region" evidence="1">
    <location>
        <begin position="92"/>
        <end position="149"/>
    </location>
</feature>
<proteinExistence type="predicted"/>
<dbReference type="EMBL" id="RXIF01000002">
    <property type="protein sequence ID" value="RZN65372.1"/>
    <property type="molecule type" value="Genomic_DNA"/>
</dbReference>